<name>A0A1Y1WBZ6_9FUNG</name>
<organism evidence="1 2">
    <name type="scientific">Basidiobolus meristosporus CBS 931.73</name>
    <dbReference type="NCBI Taxonomy" id="1314790"/>
    <lineage>
        <taxon>Eukaryota</taxon>
        <taxon>Fungi</taxon>
        <taxon>Fungi incertae sedis</taxon>
        <taxon>Zoopagomycota</taxon>
        <taxon>Entomophthoromycotina</taxon>
        <taxon>Basidiobolomycetes</taxon>
        <taxon>Basidiobolales</taxon>
        <taxon>Basidiobolaceae</taxon>
        <taxon>Basidiobolus</taxon>
    </lineage>
</organism>
<evidence type="ECO:0000313" key="1">
    <source>
        <dbReference type="EMBL" id="ORX71053.1"/>
    </source>
</evidence>
<dbReference type="Proteomes" id="UP000193498">
    <property type="component" value="Unassembled WGS sequence"/>
</dbReference>
<dbReference type="AlphaFoldDB" id="A0A1Y1WBZ6"/>
<reference evidence="1 2" key="1">
    <citation type="submission" date="2016-07" db="EMBL/GenBank/DDBJ databases">
        <title>Pervasive Adenine N6-methylation of Active Genes in Fungi.</title>
        <authorList>
            <consortium name="DOE Joint Genome Institute"/>
            <person name="Mondo S.J."/>
            <person name="Dannebaum R.O."/>
            <person name="Kuo R.C."/>
            <person name="Labutti K."/>
            <person name="Haridas S."/>
            <person name="Kuo A."/>
            <person name="Salamov A."/>
            <person name="Ahrendt S.R."/>
            <person name="Lipzen A."/>
            <person name="Sullivan W."/>
            <person name="Andreopoulos W.B."/>
            <person name="Clum A."/>
            <person name="Lindquist E."/>
            <person name="Daum C."/>
            <person name="Ramamoorthy G.K."/>
            <person name="Gryganskyi A."/>
            <person name="Culley D."/>
            <person name="Magnuson J.K."/>
            <person name="James T.Y."/>
            <person name="O'Malley M.A."/>
            <person name="Stajich J.E."/>
            <person name="Spatafora J.W."/>
            <person name="Visel A."/>
            <person name="Grigoriev I.V."/>
        </authorList>
    </citation>
    <scope>NUCLEOTIDE SEQUENCE [LARGE SCALE GENOMIC DNA]</scope>
    <source>
        <strain evidence="1 2">CBS 931.73</strain>
    </source>
</reference>
<dbReference type="EMBL" id="MCFE01001075">
    <property type="protein sequence ID" value="ORX71053.1"/>
    <property type="molecule type" value="Genomic_DNA"/>
</dbReference>
<gene>
    <name evidence="1" type="ORF">K493DRAFT_4659</name>
</gene>
<dbReference type="InParanoid" id="A0A1Y1WBZ6"/>
<protein>
    <submittedName>
        <fullName evidence="1">Uncharacterized protein</fullName>
    </submittedName>
</protein>
<accession>A0A1Y1WBZ6</accession>
<evidence type="ECO:0000313" key="2">
    <source>
        <dbReference type="Proteomes" id="UP000193498"/>
    </source>
</evidence>
<comment type="caution">
    <text evidence="1">The sequence shown here is derived from an EMBL/GenBank/DDBJ whole genome shotgun (WGS) entry which is preliminary data.</text>
</comment>
<sequence length="53" mass="6401">MDDFFFYYLEIRKSDFSGKLHHPEWRPSHLKVCDSTPLLFLISISLFLRLIDI</sequence>
<proteinExistence type="predicted"/>
<keyword evidence="2" id="KW-1185">Reference proteome</keyword>